<evidence type="ECO:0000256" key="1">
    <source>
        <dbReference type="SAM" id="MobiDB-lite"/>
    </source>
</evidence>
<accession>A0A699SU02</accession>
<proteinExistence type="predicted"/>
<organism evidence="2">
    <name type="scientific">Tanacetum cinerariifolium</name>
    <name type="common">Dalmatian daisy</name>
    <name type="synonym">Chrysanthemum cinerariifolium</name>
    <dbReference type="NCBI Taxonomy" id="118510"/>
    <lineage>
        <taxon>Eukaryota</taxon>
        <taxon>Viridiplantae</taxon>
        <taxon>Streptophyta</taxon>
        <taxon>Embryophyta</taxon>
        <taxon>Tracheophyta</taxon>
        <taxon>Spermatophyta</taxon>
        <taxon>Magnoliopsida</taxon>
        <taxon>eudicotyledons</taxon>
        <taxon>Gunneridae</taxon>
        <taxon>Pentapetalae</taxon>
        <taxon>asterids</taxon>
        <taxon>campanulids</taxon>
        <taxon>Asterales</taxon>
        <taxon>Asteraceae</taxon>
        <taxon>Asteroideae</taxon>
        <taxon>Anthemideae</taxon>
        <taxon>Anthemidinae</taxon>
        <taxon>Tanacetum</taxon>
    </lineage>
</organism>
<feature type="non-terminal residue" evidence="2">
    <location>
        <position position="210"/>
    </location>
</feature>
<comment type="caution">
    <text evidence="2">The sequence shown here is derived from an EMBL/GenBank/DDBJ whole genome shotgun (WGS) entry which is preliminary data.</text>
</comment>
<dbReference type="EMBL" id="BKCJ011191137">
    <property type="protein sequence ID" value="GFD01407.1"/>
    <property type="molecule type" value="Genomic_DNA"/>
</dbReference>
<dbReference type="AlphaFoldDB" id="A0A699SU02"/>
<feature type="compositionally biased region" description="Polar residues" evidence="1">
    <location>
        <begin position="198"/>
        <end position="210"/>
    </location>
</feature>
<name>A0A699SU02_TANCI</name>
<sequence length="210" mass="23638">RLKSLETNFSEYIQTNPFAEAVSNISGIVHQYINQQMTEAVRVAVQIQTNWLPDSYQRENDEFLRTINENMKRIIKGTSYAVAADLSEMELKKILIEKMEGNKSIQRSDEQRNLYKALVDAYEADKTILDSYGETVILKRRRDDDDDQEEGPSAGSDQGSKRRREGKEPESASAPLETATRSAGRSTIGYLRGGASSRKYTTSVTKTKAA</sequence>
<protein>
    <submittedName>
        <fullName evidence="2">Uncharacterized protein</fullName>
    </submittedName>
</protein>
<gene>
    <name evidence="2" type="ORF">Tci_873376</name>
</gene>
<evidence type="ECO:0000313" key="2">
    <source>
        <dbReference type="EMBL" id="GFD01407.1"/>
    </source>
</evidence>
<feature type="non-terminal residue" evidence="2">
    <location>
        <position position="1"/>
    </location>
</feature>
<reference evidence="2" key="1">
    <citation type="journal article" date="2019" name="Sci. Rep.">
        <title>Draft genome of Tanacetum cinerariifolium, the natural source of mosquito coil.</title>
        <authorList>
            <person name="Yamashiro T."/>
            <person name="Shiraishi A."/>
            <person name="Satake H."/>
            <person name="Nakayama K."/>
        </authorList>
    </citation>
    <scope>NUCLEOTIDE SEQUENCE</scope>
</reference>
<feature type="region of interest" description="Disordered" evidence="1">
    <location>
        <begin position="139"/>
        <end position="210"/>
    </location>
</feature>